<dbReference type="GO" id="GO:0005739">
    <property type="term" value="C:mitochondrion"/>
    <property type="evidence" value="ECO:0007669"/>
    <property type="project" value="TreeGrafter"/>
</dbReference>
<evidence type="ECO:0000313" key="6">
    <source>
        <dbReference type="EMBL" id="UJO15509.1"/>
    </source>
</evidence>
<dbReference type="InterPro" id="IPR002661">
    <property type="entry name" value="Ribosome_recyc_fac"/>
</dbReference>
<dbReference type="Proteomes" id="UP000756132">
    <property type="component" value="Chromosome 3"/>
</dbReference>
<name>A0A9Q8P6Y7_PASFU</name>
<feature type="domain" description="Ribosome recycling factor" evidence="5">
    <location>
        <begin position="123"/>
        <end position="292"/>
    </location>
</feature>
<comment type="function">
    <text evidence="3">Necessary for protein synthesis in mitochondria. Functions as a ribosome recycling factor in mitochondria.</text>
</comment>
<evidence type="ECO:0000256" key="4">
    <source>
        <dbReference type="SAM" id="MobiDB-lite"/>
    </source>
</evidence>
<organism evidence="6 7">
    <name type="scientific">Passalora fulva</name>
    <name type="common">Tomato leaf mold</name>
    <name type="synonym">Cladosporium fulvum</name>
    <dbReference type="NCBI Taxonomy" id="5499"/>
    <lineage>
        <taxon>Eukaryota</taxon>
        <taxon>Fungi</taxon>
        <taxon>Dikarya</taxon>
        <taxon>Ascomycota</taxon>
        <taxon>Pezizomycotina</taxon>
        <taxon>Dothideomycetes</taxon>
        <taxon>Dothideomycetidae</taxon>
        <taxon>Mycosphaerellales</taxon>
        <taxon>Mycosphaerellaceae</taxon>
        <taxon>Fulvia</taxon>
    </lineage>
</organism>
<reference evidence="6" key="2">
    <citation type="journal article" date="2022" name="Microb. Genom.">
        <title>A chromosome-scale genome assembly of the tomato pathogen Cladosporium fulvum reveals a compartmentalized genome architecture and the presence of a dispensable chromosome.</title>
        <authorList>
            <person name="Zaccaron A.Z."/>
            <person name="Chen L.H."/>
            <person name="Samaras A."/>
            <person name="Stergiopoulos I."/>
        </authorList>
    </citation>
    <scope>NUCLEOTIDE SEQUENCE</scope>
    <source>
        <strain evidence="6">Race5_Kim</strain>
    </source>
</reference>
<dbReference type="Pfam" id="PF01765">
    <property type="entry name" value="RRF"/>
    <property type="match status" value="1"/>
</dbReference>
<dbReference type="InterPro" id="IPR023584">
    <property type="entry name" value="Ribosome_recyc_fac_dom"/>
</dbReference>
<dbReference type="GO" id="GO:0043023">
    <property type="term" value="F:ribosomal large subunit binding"/>
    <property type="evidence" value="ECO:0007669"/>
    <property type="project" value="TreeGrafter"/>
</dbReference>
<comment type="similarity">
    <text evidence="1">Belongs to the RRF family.</text>
</comment>
<dbReference type="KEGG" id="ffu:CLAFUR5_08491"/>
<dbReference type="AlphaFoldDB" id="A0A9Q8P6Y7"/>
<evidence type="ECO:0000256" key="3">
    <source>
        <dbReference type="ARBA" id="ARBA00024909"/>
    </source>
</evidence>
<dbReference type="Gene3D" id="3.30.1360.40">
    <property type="match status" value="1"/>
</dbReference>
<dbReference type="GeneID" id="71988369"/>
<proteinExistence type="inferred from homology"/>
<feature type="region of interest" description="Disordered" evidence="4">
    <location>
        <begin position="68"/>
        <end position="107"/>
    </location>
</feature>
<reference evidence="6" key="1">
    <citation type="submission" date="2021-12" db="EMBL/GenBank/DDBJ databases">
        <authorList>
            <person name="Zaccaron A."/>
            <person name="Stergiopoulos I."/>
        </authorList>
    </citation>
    <scope>NUCLEOTIDE SEQUENCE</scope>
    <source>
        <strain evidence="6">Race5_Kim</strain>
    </source>
</reference>
<dbReference type="OrthoDB" id="407355at2759"/>
<dbReference type="PANTHER" id="PTHR20982">
    <property type="entry name" value="RIBOSOME RECYCLING FACTOR"/>
    <property type="match status" value="1"/>
</dbReference>
<accession>A0A9Q8P6Y7</accession>
<dbReference type="GO" id="GO:0006412">
    <property type="term" value="P:translation"/>
    <property type="evidence" value="ECO:0007669"/>
    <property type="project" value="UniProtKB-KW"/>
</dbReference>
<keyword evidence="2" id="KW-0648">Protein biosynthesis</keyword>
<sequence>MTVVNMSFTYITVVERAVAQTSRPLLSARARVLNTQCRCSKPFLGSISHANTHISQASGFSTSRWLAKKGGKEGKGAKSNKEDKQDVGKVDAAKSSKDPRAGDEDPFDFDALEADLASCIEKLRESLSKLRTGGRFNHEMIENLRVQPDKSEKQTIKLNDLAQVIPKGRTVQVLVGEQDHVKPVSSAIQASSLSLTPQPDPTGANPLLVVLNIPPPTAESRKAAVQEAVKAGEKANMAVRDARGKQQKKLRAMQLSKAARPDDLKKAGTQMEKVVEKGSAEVKKIVDNAKKVLESG</sequence>
<evidence type="ECO:0000259" key="5">
    <source>
        <dbReference type="Pfam" id="PF01765"/>
    </source>
</evidence>
<protein>
    <submittedName>
        <fullName evidence="6">Ribosome-recycling factor</fullName>
    </submittedName>
</protein>
<gene>
    <name evidence="6" type="ORF">CLAFUR5_08491</name>
</gene>
<dbReference type="Gene3D" id="1.10.132.20">
    <property type="entry name" value="Ribosome-recycling factor"/>
    <property type="match status" value="1"/>
</dbReference>
<evidence type="ECO:0000313" key="7">
    <source>
        <dbReference type="Proteomes" id="UP000756132"/>
    </source>
</evidence>
<dbReference type="SUPFAM" id="SSF55194">
    <property type="entry name" value="Ribosome recycling factor, RRF"/>
    <property type="match status" value="1"/>
</dbReference>
<evidence type="ECO:0000256" key="1">
    <source>
        <dbReference type="ARBA" id="ARBA00005912"/>
    </source>
</evidence>
<feature type="compositionally biased region" description="Basic and acidic residues" evidence="4">
    <location>
        <begin position="70"/>
        <end position="103"/>
    </location>
</feature>
<dbReference type="EMBL" id="CP090165">
    <property type="protein sequence ID" value="UJO15509.1"/>
    <property type="molecule type" value="Genomic_DNA"/>
</dbReference>
<evidence type="ECO:0000256" key="2">
    <source>
        <dbReference type="ARBA" id="ARBA00022917"/>
    </source>
</evidence>
<dbReference type="RefSeq" id="XP_047759875.1">
    <property type="nucleotide sequence ID" value="XM_047907639.1"/>
</dbReference>
<dbReference type="InterPro" id="IPR036191">
    <property type="entry name" value="RRF_sf"/>
</dbReference>
<dbReference type="PANTHER" id="PTHR20982:SF3">
    <property type="entry name" value="MITOCHONDRIAL RIBOSOME RECYCLING FACTOR PSEUDO 1"/>
    <property type="match status" value="1"/>
</dbReference>
<keyword evidence="7" id="KW-1185">Reference proteome</keyword>